<evidence type="ECO:0000313" key="3">
    <source>
        <dbReference type="EMBL" id="GAA3369551.1"/>
    </source>
</evidence>
<accession>A0ABP6S6R7</accession>
<feature type="region of interest" description="Disordered" evidence="1">
    <location>
        <begin position="51"/>
        <end position="98"/>
    </location>
</feature>
<dbReference type="Pfam" id="PF01476">
    <property type="entry name" value="LysM"/>
    <property type="match status" value="1"/>
</dbReference>
<feature type="compositionally biased region" description="Polar residues" evidence="1">
    <location>
        <begin position="14"/>
        <end position="23"/>
    </location>
</feature>
<dbReference type="InterPro" id="IPR036779">
    <property type="entry name" value="LysM_dom_sf"/>
</dbReference>
<dbReference type="CDD" id="cd00118">
    <property type="entry name" value="LysM"/>
    <property type="match status" value="1"/>
</dbReference>
<organism evidence="3 4">
    <name type="scientific">Streptomyces sannanensis</name>
    <dbReference type="NCBI Taxonomy" id="285536"/>
    <lineage>
        <taxon>Bacteria</taxon>
        <taxon>Bacillati</taxon>
        <taxon>Actinomycetota</taxon>
        <taxon>Actinomycetes</taxon>
        <taxon>Kitasatosporales</taxon>
        <taxon>Streptomycetaceae</taxon>
        <taxon>Streptomyces</taxon>
    </lineage>
</organism>
<dbReference type="SUPFAM" id="SSF54106">
    <property type="entry name" value="LysM domain"/>
    <property type="match status" value="1"/>
</dbReference>
<evidence type="ECO:0000259" key="2">
    <source>
        <dbReference type="Pfam" id="PF01476"/>
    </source>
</evidence>
<evidence type="ECO:0000256" key="1">
    <source>
        <dbReference type="SAM" id="MobiDB-lite"/>
    </source>
</evidence>
<feature type="region of interest" description="Disordered" evidence="1">
    <location>
        <begin position="1"/>
        <end position="23"/>
    </location>
</feature>
<reference evidence="4" key="1">
    <citation type="journal article" date="2019" name="Int. J. Syst. Evol. Microbiol.">
        <title>The Global Catalogue of Microorganisms (GCM) 10K type strain sequencing project: providing services to taxonomists for standard genome sequencing and annotation.</title>
        <authorList>
            <consortium name="The Broad Institute Genomics Platform"/>
            <consortium name="The Broad Institute Genome Sequencing Center for Infectious Disease"/>
            <person name="Wu L."/>
            <person name="Ma J."/>
        </authorList>
    </citation>
    <scope>NUCLEOTIDE SEQUENCE [LARGE SCALE GENOMIC DNA]</scope>
    <source>
        <strain evidence="4">JCM 9651</strain>
    </source>
</reference>
<dbReference type="EMBL" id="BAAAYL010000001">
    <property type="protein sequence ID" value="GAA3369551.1"/>
    <property type="molecule type" value="Genomic_DNA"/>
</dbReference>
<name>A0ABP6S6R7_9ACTN</name>
<keyword evidence="4" id="KW-1185">Reference proteome</keyword>
<feature type="domain" description="LysM" evidence="2">
    <location>
        <begin position="21"/>
        <end position="48"/>
    </location>
</feature>
<dbReference type="Proteomes" id="UP001499990">
    <property type="component" value="Unassembled WGS sequence"/>
</dbReference>
<comment type="caution">
    <text evidence="3">The sequence shown here is derived from an EMBL/GenBank/DDBJ whole genome shotgun (WGS) entry which is preliminary data.</text>
</comment>
<feature type="compositionally biased region" description="Low complexity" evidence="1">
    <location>
        <begin position="52"/>
        <end position="67"/>
    </location>
</feature>
<proteinExistence type="predicted"/>
<dbReference type="InterPro" id="IPR018392">
    <property type="entry name" value="LysM"/>
</dbReference>
<dbReference type="Gene3D" id="3.10.350.10">
    <property type="entry name" value="LysM domain"/>
    <property type="match status" value="1"/>
</dbReference>
<gene>
    <name evidence="3" type="ORF">GCM10020367_12720</name>
</gene>
<evidence type="ECO:0000313" key="4">
    <source>
        <dbReference type="Proteomes" id="UP001499990"/>
    </source>
</evidence>
<dbReference type="RefSeq" id="WP_345035138.1">
    <property type="nucleotide sequence ID" value="NZ_BAAAYL010000001.1"/>
</dbReference>
<feature type="compositionally biased region" description="Low complexity" evidence="1">
    <location>
        <begin position="77"/>
        <end position="98"/>
    </location>
</feature>
<sequence>MAQAPQRAGAHTGRSATWGNHTVRSGDTLSAIAAAHNTTWQALHALNRAVIGPTRTSSSRDSGSPSDARVLPRPSADRVGPARARRAACALGRTPVRA</sequence>
<protein>
    <recommendedName>
        <fullName evidence="2">LysM domain-containing protein</fullName>
    </recommendedName>
</protein>